<dbReference type="PROSITE" id="PS00041">
    <property type="entry name" value="HTH_ARAC_FAMILY_1"/>
    <property type="match status" value="1"/>
</dbReference>
<dbReference type="InterPro" id="IPR018062">
    <property type="entry name" value="HTH_AraC-typ_CS"/>
</dbReference>
<dbReference type="CDD" id="cd06124">
    <property type="entry name" value="cupin_NimR-like_N"/>
    <property type="match status" value="1"/>
</dbReference>
<dbReference type="SMART" id="SM00342">
    <property type="entry name" value="HTH_ARAC"/>
    <property type="match status" value="1"/>
</dbReference>
<evidence type="ECO:0000256" key="2">
    <source>
        <dbReference type="ARBA" id="ARBA00023015"/>
    </source>
</evidence>
<dbReference type="EMBL" id="JABBGA010000014">
    <property type="protein sequence ID" value="NML27317.1"/>
    <property type="molecule type" value="Genomic_DNA"/>
</dbReference>
<evidence type="ECO:0000313" key="8">
    <source>
        <dbReference type="Proteomes" id="UP000580043"/>
    </source>
</evidence>
<dbReference type="Gene3D" id="2.60.120.10">
    <property type="entry name" value="Jelly Rolls"/>
    <property type="match status" value="1"/>
</dbReference>
<organism evidence="7 8">
    <name type="scientific">Zoogloea dura</name>
    <dbReference type="NCBI Taxonomy" id="2728840"/>
    <lineage>
        <taxon>Bacteria</taxon>
        <taxon>Pseudomonadati</taxon>
        <taxon>Pseudomonadota</taxon>
        <taxon>Betaproteobacteria</taxon>
        <taxon>Rhodocyclales</taxon>
        <taxon>Zoogloeaceae</taxon>
        <taxon>Zoogloea</taxon>
    </lineage>
</organism>
<sequence length="261" mass="28175">MPRNASPRSFDPLPRRAPSVDEPVTMNVRSLPPDVVVPAHRHPWAQLAYPIRGAIRICAAGMAWIVPPNRAVWIPPDIDHDLTVLGAVELRTLYIASAAAPLPLDACTVVDVSPLLRSLGEALAEGRGDTRHHLVMQLALEEMRIARPLSLGLPLPRDRRLKALCDALMDNPADGRGLSDWAEQVGASERTLARLFQSELDTSFGAWRQQLRLAKAVDEISRGVPMAQVAAAVGYASQAAFSAMFAKALGVPPSRFTGPPG</sequence>
<keyword evidence="8" id="KW-1185">Reference proteome</keyword>
<dbReference type="RefSeq" id="WP_169146853.1">
    <property type="nucleotide sequence ID" value="NZ_JABBGA010000014.1"/>
</dbReference>
<dbReference type="GO" id="GO:0003700">
    <property type="term" value="F:DNA-binding transcription factor activity"/>
    <property type="evidence" value="ECO:0007669"/>
    <property type="project" value="InterPro"/>
</dbReference>
<dbReference type="SUPFAM" id="SSF46689">
    <property type="entry name" value="Homeodomain-like"/>
    <property type="match status" value="1"/>
</dbReference>
<evidence type="ECO:0000313" key="7">
    <source>
        <dbReference type="EMBL" id="NML27317.1"/>
    </source>
</evidence>
<feature type="region of interest" description="Disordered" evidence="5">
    <location>
        <begin position="1"/>
        <end position="21"/>
    </location>
</feature>
<dbReference type="FunFam" id="1.10.10.60:FF:000132">
    <property type="entry name" value="AraC family transcriptional regulator"/>
    <property type="match status" value="1"/>
</dbReference>
<keyword evidence="1" id="KW-0678">Repressor</keyword>
<dbReference type="InterPro" id="IPR011051">
    <property type="entry name" value="RmlC_Cupin_sf"/>
</dbReference>
<evidence type="ECO:0000256" key="1">
    <source>
        <dbReference type="ARBA" id="ARBA00022491"/>
    </source>
</evidence>
<dbReference type="PANTHER" id="PTHR11019">
    <property type="entry name" value="HTH-TYPE TRANSCRIPTIONAL REGULATOR NIMR"/>
    <property type="match status" value="1"/>
</dbReference>
<dbReference type="Pfam" id="PF12833">
    <property type="entry name" value="HTH_18"/>
    <property type="match status" value="1"/>
</dbReference>
<dbReference type="Pfam" id="PF02311">
    <property type="entry name" value="AraC_binding"/>
    <property type="match status" value="1"/>
</dbReference>
<dbReference type="PANTHER" id="PTHR11019:SF199">
    <property type="entry name" value="HTH-TYPE TRANSCRIPTIONAL REGULATOR NIMR"/>
    <property type="match status" value="1"/>
</dbReference>
<dbReference type="PROSITE" id="PS01124">
    <property type="entry name" value="HTH_ARAC_FAMILY_2"/>
    <property type="match status" value="1"/>
</dbReference>
<dbReference type="AlphaFoldDB" id="A0A848G503"/>
<evidence type="ECO:0000256" key="3">
    <source>
        <dbReference type="ARBA" id="ARBA00023125"/>
    </source>
</evidence>
<name>A0A848G503_9RHOO</name>
<proteinExistence type="predicted"/>
<dbReference type="InterPro" id="IPR003313">
    <property type="entry name" value="AraC-bd"/>
</dbReference>
<keyword evidence="3" id="KW-0238">DNA-binding</keyword>
<dbReference type="GO" id="GO:0043565">
    <property type="term" value="F:sequence-specific DNA binding"/>
    <property type="evidence" value="ECO:0007669"/>
    <property type="project" value="InterPro"/>
</dbReference>
<keyword evidence="2" id="KW-0805">Transcription regulation</keyword>
<evidence type="ECO:0000256" key="4">
    <source>
        <dbReference type="ARBA" id="ARBA00023163"/>
    </source>
</evidence>
<dbReference type="Gene3D" id="1.10.10.60">
    <property type="entry name" value="Homeodomain-like"/>
    <property type="match status" value="1"/>
</dbReference>
<feature type="domain" description="HTH araC/xylS-type" evidence="6">
    <location>
        <begin position="162"/>
        <end position="259"/>
    </location>
</feature>
<keyword evidence="4" id="KW-0804">Transcription</keyword>
<dbReference type="InterPro" id="IPR009057">
    <property type="entry name" value="Homeodomain-like_sf"/>
</dbReference>
<evidence type="ECO:0000256" key="5">
    <source>
        <dbReference type="SAM" id="MobiDB-lite"/>
    </source>
</evidence>
<protein>
    <submittedName>
        <fullName evidence="7">AraC family transcriptional regulator</fullName>
    </submittedName>
</protein>
<evidence type="ECO:0000259" key="6">
    <source>
        <dbReference type="PROSITE" id="PS01124"/>
    </source>
</evidence>
<comment type="caution">
    <text evidence="7">The sequence shown here is derived from an EMBL/GenBank/DDBJ whole genome shotgun (WGS) entry which is preliminary data.</text>
</comment>
<reference evidence="7 8" key="1">
    <citation type="submission" date="2020-04" db="EMBL/GenBank/DDBJ databases">
        <title>Zoogloea sp. G-4-1-14 isolated from soil.</title>
        <authorList>
            <person name="Dahal R.H."/>
        </authorList>
    </citation>
    <scope>NUCLEOTIDE SEQUENCE [LARGE SCALE GENOMIC DNA]</scope>
    <source>
        <strain evidence="7 8">G-4-1-14</strain>
    </source>
</reference>
<dbReference type="Proteomes" id="UP000580043">
    <property type="component" value="Unassembled WGS sequence"/>
</dbReference>
<accession>A0A848G503</accession>
<dbReference type="InterPro" id="IPR018060">
    <property type="entry name" value="HTH_AraC"/>
</dbReference>
<gene>
    <name evidence="7" type="ORF">HHL15_16305</name>
</gene>
<dbReference type="SUPFAM" id="SSF51182">
    <property type="entry name" value="RmlC-like cupins"/>
    <property type="match status" value="1"/>
</dbReference>
<dbReference type="InterPro" id="IPR014710">
    <property type="entry name" value="RmlC-like_jellyroll"/>
</dbReference>